<dbReference type="EMBL" id="HBGA01058943">
    <property type="protein sequence ID" value="CAD9010673.1"/>
    <property type="molecule type" value="Transcribed_RNA"/>
</dbReference>
<accession>A0A7S1IF59</accession>
<sequence>MCNIRAYVQTLANLCPSPTLVHAQFPLSNGPSWVGQRAARQPQYGQIPALLWVPTFRPACCPHHLLCDTVWWPSQPQLLDACIVCPPVLLRGTCWLEDRVAAKQFGWKHTAGDQHWTGPPHRCFALLQLSLCMPLSITDRFDVLRPISGNTSDNPGTIICNGYH</sequence>
<name>A0A7S1IF59_9EUGL</name>
<gene>
    <name evidence="1" type="ORF">EGYM00392_LOCUS21772</name>
</gene>
<dbReference type="AlphaFoldDB" id="A0A7S1IF59"/>
<protein>
    <submittedName>
        <fullName evidence="1">Uncharacterized protein</fullName>
    </submittedName>
</protein>
<organism evidence="1">
    <name type="scientific">Eutreptiella gymnastica</name>
    <dbReference type="NCBI Taxonomy" id="73025"/>
    <lineage>
        <taxon>Eukaryota</taxon>
        <taxon>Discoba</taxon>
        <taxon>Euglenozoa</taxon>
        <taxon>Euglenida</taxon>
        <taxon>Spirocuta</taxon>
        <taxon>Euglenophyceae</taxon>
        <taxon>Eutreptiales</taxon>
        <taxon>Eutreptiaceae</taxon>
        <taxon>Eutreptiella</taxon>
    </lineage>
</organism>
<reference evidence="1" key="1">
    <citation type="submission" date="2021-01" db="EMBL/GenBank/DDBJ databases">
        <authorList>
            <person name="Corre E."/>
            <person name="Pelletier E."/>
            <person name="Niang G."/>
            <person name="Scheremetjew M."/>
            <person name="Finn R."/>
            <person name="Kale V."/>
            <person name="Holt S."/>
            <person name="Cochrane G."/>
            <person name="Meng A."/>
            <person name="Brown T."/>
            <person name="Cohen L."/>
        </authorList>
    </citation>
    <scope>NUCLEOTIDE SEQUENCE</scope>
    <source>
        <strain evidence="1">NIES-381</strain>
    </source>
</reference>
<proteinExistence type="predicted"/>
<evidence type="ECO:0000313" key="1">
    <source>
        <dbReference type="EMBL" id="CAD9010673.1"/>
    </source>
</evidence>